<reference evidence="2" key="2">
    <citation type="submission" date="2015-01" db="EMBL/GenBank/DDBJ databases">
        <title>Evolutionary Origins and Diversification of the Mycorrhizal Mutualists.</title>
        <authorList>
            <consortium name="DOE Joint Genome Institute"/>
            <consortium name="Mycorrhizal Genomics Consortium"/>
            <person name="Kohler A."/>
            <person name="Kuo A."/>
            <person name="Nagy L.G."/>
            <person name="Floudas D."/>
            <person name="Copeland A."/>
            <person name="Barry K.W."/>
            <person name="Cichocki N."/>
            <person name="Veneault-Fourrey C."/>
            <person name="LaButti K."/>
            <person name="Lindquist E.A."/>
            <person name="Lipzen A."/>
            <person name="Lundell T."/>
            <person name="Morin E."/>
            <person name="Murat C."/>
            <person name="Riley R."/>
            <person name="Ohm R."/>
            <person name="Sun H."/>
            <person name="Tunlid A."/>
            <person name="Henrissat B."/>
            <person name="Grigoriev I.V."/>
            <person name="Hibbett D.S."/>
            <person name="Martin F."/>
        </authorList>
    </citation>
    <scope>NUCLEOTIDE SEQUENCE [LARGE SCALE GENOMIC DNA]</scope>
    <source>
        <strain evidence="2">MUT 4182</strain>
    </source>
</reference>
<evidence type="ECO:0000313" key="1">
    <source>
        <dbReference type="EMBL" id="KIO31936.1"/>
    </source>
</evidence>
<dbReference type="Proteomes" id="UP000054248">
    <property type="component" value="Unassembled WGS sequence"/>
</dbReference>
<dbReference type="STRING" id="1051891.A0A0C3QSJ4"/>
<evidence type="ECO:0000313" key="2">
    <source>
        <dbReference type="Proteomes" id="UP000054248"/>
    </source>
</evidence>
<organism evidence="1 2">
    <name type="scientific">Tulasnella calospora MUT 4182</name>
    <dbReference type="NCBI Taxonomy" id="1051891"/>
    <lineage>
        <taxon>Eukaryota</taxon>
        <taxon>Fungi</taxon>
        <taxon>Dikarya</taxon>
        <taxon>Basidiomycota</taxon>
        <taxon>Agaricomycotina</taxon>
        <taxon>Agaricomycetes</taxon>
        <taxon>Cantharellales</taxon>
        <taxon>Tulasnellaceae</taxon>
        <taxon>Tulasnella</taxon>
    </lineage>
</organism>
<dbReference type="AlphaFoldDB" id="A0A0C3QSJ4"/>
<dbReference type="OrthoDB" id="3301841at2759"/>
<evidence type="ECO:0008006" key="3">
    <source>
        <dbReference type="Google" id="ProtNLM"/>
    </source>
</evidence>
<accession>A0A0C3QSJ4</accession>
<gene>
    <name evidence="1" type="ORF">M407DRAFT_217222</name>
</gene>
<proteinExistence type="predicted"/>
<keyword evidence="2" id="KW-1185">Reference proteome</keyword>
<dbReference type="HOGENOM" id="CLU_285158_0_0_1"/>
<sequence length="1087" mass="121262">MAQYDENIRTSREIIFQLTSVIHQVEQLQIISRARARNARLPINTLPRELLSLIWTDVIYNAAITGIDAVWILAQVSKLWADVLFISSEMWCDISGAFSQKRVRWALEKSARRRLRIFFGAERNAADTFNILFPERHRRVELRLTAALPKGICSLSISIIQNGPTFSQLFALLSETPLLEERELKRLGSPGNGQSASSKGEQKPLVLSHLRKLLIYRVEGTLPSLLLSSIRADNCHSLVAAPFDLALSQNSSRGLRAFLAPMASFTEKLFLNISNDTGSKYAVLSTLDERDVFAPRAGMETTGFTIEFPVGRNCEKLQEAVSLIAYTPNPISISVHSIEYSDQTAIAELDWDQLPSLHELTIAHPFDPSPILFSLCKPRGPRQSPRWPCPQLTILRLPELLFPGFRWFLEQRWGPPANGGLMRDASRPTRLALCQVPKAQLVKPLSPEEMTQFADVWEDSAPPPQTELTAGDSHVSHLNSIAIKISWGFKKKLAPNCSPLISQYVFKLTTLETSLEAAAMSADSSNDLLNRSFLTLQRLTSESSATRTRATSPHAGAQYGEDIRTSENFIPQLTSVVRQVEQFQASHARARNARLPIHTLPRELLSLVWTEVIYNSALNGGDAVWILAQVSKLWADVLFISSEMWCDISSAFSQKRIGWALEKSAGRRLRIFLGGERNVTDTFDIVFPERHRWGELWLTAGLPKLISKLRAESLPLLELAKFRMRRHIGFAVEPPNLLGSPGLRSLLLDSTPPNWLSPSAVPKGIRSLSIRLIPNGPTFSQLVDLLSELPLLEELKLEHLDPPRGGHSAGSKGGQKPIVLPHLSKLLLFHVEETLLSLLLSSIRAENCYSLVAAPFDLALSQNSSRSLRAFLAPMASFTEKLFLNISNDFGRKYAVLSTLDEHDPFSPRAGMKTTGFTIGFPVGRNYEMLQEAVSFIAYTPTPISMSVHDIRYSDHAAIADLDWDQLPSLRELTINHPFDPSPILLNLCKPQGPRKSPRWPCPQLTVLRLPGLEHLPLGFCGFLEQRWGPPEDDGLLRDASRPARLLLCQAPKSQLADLLSPEEMAYFADVWEESAPVAQTELTTGE</sequence>
<dbReference type="EMBL" id="KN822959">
    <property type="protein sequence ID" value="KIO31936.1"/>
    <property type="molecule type" value="Genomic_DNA"/>
</dbReference>
<name>A0A0C3QSJ4_9AGAM</name>
<protein>
    <recommendedName>
        <fullName evidence="3">F-box domain-containing protein</fullName>
    </recommendedName>
</protein>
<reference evidence="1 2" key="1">
    <citation type="submission" date="2014-04" db="EMBL/GenBank/DDBJ databases">
        <authorList>
            <consortium name="DOE Joint Genome Institute"/>
            <person name="Kuo A."/>
            <person name="Girlanda M."/>
            <person name="Perotto S."/>
            <person name="Kohler A."/>
            <person name="Nagy L.G."/>
            <person name="Floudas D."/>
            <person name="Copeland A."/>
            <person name="Barry K.W."/>
            <person name="Cichocki N."/>
            <person name="Veneault-Fourrey C."/>
            <person name="LaButti K."/>
            <person name="Lindquist E.A."/>
            <person name="Lipzen A."/>
            <person name="Lundell T."/>
            <person name="Morin E."/>
            <person name="Murat C."/>
            <person name="Sun H."/>
            <person name="Tunlid A."/>
            <person name="Henrissat B."/>
            <person name="Grigoriev I.V."/>
            <person name="Hibbett D.S."/>
            <person name="Martin F."/>
            <person name="Nordberg H.P."/>
            <person name="Cantor M.N."/>
            <person name="Hua S.X."/>
        </authorList>
    </citation>
    <scope>NUCLEOTIDE SEQUENCE [LARGE SCALE GENOMIC DNA]</scope>
    <source>
        <strain evidence="1 2">MUT 4182</strain>
    </source>
</reference>